<reference evidence="1" key="2">
    <citation type="submission" date="2020-05" db="UniProtKB">
        <authorList>
            <consortium name="EnsemblMetazoa"/>
        </authorList>
    </citation>
    <scope>IDENTIFICATION</scope>
    <source>
        <strain evidence="1">WRAIR2</strain>
    </source>
</reference>
<sequence>MFQQRYRVLDSFLKAISCPVSSPPKCKCTLRSRHPTSPETRYQVSLPYQLDAQGRARVVIQLLM</sequence>
<accession>A0A182NWE8</accession>
<name>A0A182NWE8_9DIPT</name>
<dbReference type="EnsemblMetazoa" id="ADIR014222-RA">
    <property type="protein sequence ID" value="ADIR014222-PA"/>
    <property type="gene ID" value="ADIR014222"/>
</dbReference>
<proteinExistence type="predicted"/>
<dbReference type="AlphaFoldDB" id="A0A182NWE8"/>
<evidence type="ECO:0000313" key="2">
    <source>
        <dbReference type="Proteomes" id="UP000075884"/>
    </source>
</evidence>
<dbReference type="VEuPathDB" id="VectorBase:ADIR014222"/>
<keyword evidence="2" id="KW-1185">Reference proteome</keyword>
<dbReference type="Proteomes" id="UP000075884">
    <property type="component" value="Unassembled WGS sequence"/>
</dbReference>
<protein>
    <submittedName>
        <fullName evidence="1">Uncharacterized protein</fullName>
    </submittedName>
</protein>
<evidence type="ECO:0000313" key="1">
    <source>
        <dbReference type="EnsemblMetazoa" id="ADIR014222-PA"/>
    </source>
</evidence>
<organism evidence="1 2">
    <name type="scientific">Anopheles dirus</name>
    <dbReference type="NCBI Taxonomy" id="7168"/>
    <lineage>
        <taxon>Eukaryota</taxon>
        <taxon>Metazoa</taxon>
        <taxon>Ecdysozoa</taxon>
        <taxon>Arthropoda</taxon>
        <taxon>Hexapoda</taxon>
        <taxon>Insecta</taxon>
        <taxon>Pterygota</taxon>
        <taxon>Neoptera</taxon>
        <taxon>Endopterygota</taxon>
        <taxon>Diptera</taxon>
        <taxon>Nematocera</taxon>
        <taxon>Culicoidea</taxon>
        <taxon>Culicidae</taxon>
        <taxon>Anophelinae</taxon>
        <taxon>Anopheles</taxon>
    </lineage>
</organism>
<reference evidence="2" key="1">
    <citation type="submission" date="2013-03" db="EMBL/GenBank/DDBJ databases">
        <title>The Genome Sequence of Anopheles dirus WRAIR2.</title>
        <authorList>
            <consortium name="The Broad Institute Genomics Platform"/>
            <person name="Neafsey D.E."/>
            <person name="Walton C."/>
            <person name="Walker B."/>
            <person name="Young S.K."/>
            <person name="Zeng Q."/>
            <person name="Gargeya S."/>
            <person name="Fitzgerald M."/>
            <person name="Haas B."/>
            <person name="Abouelleil A."/>
            <person name="Allen A.W."/>
            <person name="Alvarado L."/>
            <person name="Arachchi H.M."/>
            <person name="Berlin A.M."/>
            <person name="Chapman S.B."/>
            <person name="Gainer-Dewar J."/>
            <person name="Goldberg J."/>
            <person name="Griggs A."/>
            <person name="Gujja S."/>
            <person name="Hansen M."/>
            <person name="Howarth C."/>
            <person name="Imamovic A."/>
            <person name="Ireland A."/>
            <person name="Larimer J."/>
            <person name="McCowan C."/>
            <person name="Murphy C."/>
            <person name="Pearson M."/>
            <person name="Poon T.W."/>
            <person name="Priest M."/>
            <person name="Roberts A."/>
            <person name="Saif S."/>
            <person name="Shea T."/>
            <person name="Sisk P."/>
            <person name="Sykes S."/>
            <person name="Wortman J."/>
            <person name="Nusbaum C."/>
            <person name="Birren B."/>
        </authorList>
    </citation>
    <scope>NUCLEOTIDE SEQUENCE [LARGE SCALE GENOMIC DNA]</scope>
    <source>
        <strain evidence="2">WRAIR2</strain>
    </source>
</reference>